<evidence type="ECO:0000313" key="3">
    <source>
        <dbReference type="EMBL" id="OXR40524.1"/>
    </source>
</evidence>
<feature type="domain" description="Transposase IS110-like N-terminal" evidence="1">
    <location>
        <begin position="6"/>
        <end position="159"/>
    </location>
</feature>
<dbReference type="GO" id="GO:0006313">
    <property type="term" value="P:DNA transposition"/>
    <property type="evidence" value="ECO:0007669"/>
    <property type="project" value="InterPro"/>
</dbReference>
<dbReference type="InterPro" id="IPR003346">
    <property type="entry name" value="Transposase_20"/>
</dbReference>
<sequence>MLLLAVGIDWAESFHDVALGRPAQGVIEQFRIDHTAAGVARLVARCMELEPDPGEVRVVLETRHGVLVESMVDAGFTLLPVNPDLVARRRGPARKKDDAEDARICCLLALDQFLDLRKLVPHGDLAGELRAIARDDERAARDQRRLLNRLRADLLATFPAAVTIAGDDLGSPIMLKLLAAWPTHAQLAELDRDQLAAFARANRHGWPDRFAARVLAALAVEQLPVRDYLIRAKATTIALAATQLLALREARKAWQRRMGELLLGARREGRAKQPRNPDPGKAVPGGEIYLSFPGLGDVLAARVAGEIGDHIEQFGTPNALQCYGGTAPVTRRSGRSEYVVARRLAHNRYLGAAVHQWAFCSLRASGWARDFYDAKIAKGKSHHSALRALANRWLELLWHCLTRGVAYDEEIHANNRRNAIPATTAA</sequence>
<evidence type="ECO:0000259" key="1">
    <source>
        <dbReference type="Pfam" id="PF01548"/>
    </source>
</evidence>
<dbReference type="PANTHER" id="PTHR33055:SF3">
    <property type="entry name" value="PUTATIVE TRANSPOSASE FOR IS117-RELATED"/>
    <property type="match status" value="1"/>
</dbReference>
<dbReference type="GO" id="GO:0004803">
    <property type="term" value="F:transposase activity"/>
    <property type="evidence" value="ECO:0007669"/>
    <property type="project" value="InterPro"/>
</dbReference>
<dbReference type="Pfam" id="PF02371">
    <property type="entry name" value="Transposase_20"/>
    <property type="match status" value="1"/>
</dbReference>
<dbReference type="InterPro" id="IPR002525">
    <property type="entry name" value="Transp_IS110-like_N"/>
</dbReference>
<dbReference type="PANTHER" id="PTHR33055">
    <property type="entry name" value="TRANSPOSASE FOR INSERTION SEQUENCE ELEMENT IS1111A"/>
    <property type="match status" value="1"/>
</dbReference>
<dbReference type="Proteomes" id="UP000215506">
    <property type="component" value="Unassembled WGS sequence"/>
</dbReference>
<evidence type="ECO:0000259" key="2">
    <source>
        <dbReference type="Pfam" id="PF02371"/>
    </source>
</evidence>
<feature type="domain" description="Transposase IS116/IS110/IS902 C-terminal" evidence="2">
    <location>
        <begin position="290"/>
        <end position="372"/>
    </location>
</feature>
<name>A0A231GV78_9NOCA</name>
<proteinExistence type="predicted"/>
<dbReference type="InterPro" id="IPR047650">
    <property type="entry name" value="Transpos_IS110"/>
</dbReference>
<dbReference type="Pfam" id="PF01548">
    <property type="entry name" value="DEDD_Tnp_IS110"/>
    <property type="match status" value="1"/>
</dbReference>
<dbReference type="EMBL" id="NGAF01000031">
    <property type="protein sequence ID" value="OXR40524.1"/>
    <property type="molecule type" value="Genomic_DNA"/>
</dbReference>
<dbReference type="AlphaFoldDB" id="A0A231GV78"/>
<comment type="caution">
    <text evidence="3">The sequence shown here is derived from an EMBL/GenBank/DDBJ whole genome shotgun (WGS) entry which is preliminary data.</text>
</comment>
<accession>A0A231GV78</accession>
<dbReference type="RefSeq" id="WP_223273917.1">
    <property type="nucleotide sequence ID" value="NZ_NGAF01000031.1"/>
</dbReference>
<evidence type="ECO:0000313" key="4">
    <source>
        <dbReference type="Proteomes" id="UP000215506"/>
    </source>
</evidence>
<organism evidence="3 4">
    <name type="scientific">Nocardia cerradoensis</name>
    <dbReference type="NCBI Taxonomy" id="85688"/>
    <lineage>
        <taxon>Bacteria</taxon>
        <taxon>Bacillati</taxon>
        <taxon>Actinomycetota</taxon>
        <taxon>Actinomycetes</taxon>
        <taxon>Mycobacteriales</taxon>
        <taxon>Nocardiaceae</taxon>
        <taxon>Nocardia</taxon>
    </lineage>
</organism>
<dbReference type="GO" id="GO:0003677">
    <property type="term" value="F:DNA binding"/>
    <property type="evidence" value="ECO:0007669"/>
    <property type="project" value="InterPro"/>
</dbReference>
<protein>
    <submittedName>
        <fullName evidence="3">Uncharacterized protein</fullName>
    </submittedName>
</protein>
<gene>
    <name evidence="3" type="ORF">B7C42_07463</name>
</gene>
<reference evidence="3 4" key="1">
    <citation type="submission" date="2017-07" db="EMBL/GenBank/DDBJ databases">
        <title>First draft Genome Sequence of Nocardia cerradoensis isolated from human infection.</title>
        <authorList>
            <person name="Carrasco G."/>
        </authorList>
    </citation>
    <scope>NUCLEOTIDE SEQUENCE [LARGE SCALE GENOMIC DNA]</scope>
    <source>
        <strain evidence="3 4">CNM20130759</strain>
    </source>
</reference>
<keyword evidence="4" id="KW-1185">Reference proteome</keyword>